<evidence type="ECO:0000313" key="1">
    <source>
        <dbReference type="EMBL" id="EJZ42504.1"/>
    </source>
</evidence>
<accession>A0ABP2RGK6</accession>
<evidence type="ECO:0008006" key="3">
    <source>
        <dbReference type="Google" id="ProtNLM"/>
    </source>
</evidence>
<organism evidence="1 2">
    <name type="scientific">Leptospira licerasiae str. MMD4847</name>
    <dbReference type="NCBI Taxonomy" id="1049971"/>
    <lineage>
        <taxon>Bacteria</taxon>
        <taxon>Pseudomonadati</taxon>
        <taxon>Spirochaetota</taxon>
        <taxon>Spirochaetia</taxon>
        <taxon>Leptospirales</taxon>
        <taxon>Leptospiraceae</taxon>
        <taxon>Leptospira</taxon>
    </lineage>
</organism>
<proteinExistence type="predicted"/>
<dbReference type="RefSeq" id="WP_008589666.1">
    <property type="nucleotide sequence ID" value="NZ_AHOM02000004.1"/>
</dbReference>
<comment type="caution">
    <text evidence="1">The sequence shown here is derived from an EMBL/GenBank/DDBJ whole genome shotgun (WGS) entry which is preliminary data.</text>
</comment>
<dbReference type="Proteomes" id="UP000018720">
    <property type="component" value="Unassembled WGS sequence"/>
</dbReference>
<reference evidence="1 2" key="1">
    <citation type="submission" date="2012-08" db="EMBL/GenBank/DDBJ databases">
        <authorList>
            <person name="Harkins D.M."/>
            <person name="Durkin A.S."/>
            <person name="Selengut J.D."/>
            <person name="Sanka R."/>
            <person name="DePew J."/>
            <person name="Purushe J."/>
            <person name="Matthias M.A."/>
            <person name="Vinetz J.M."/>
            <person name="Sutton G.G."/>
            <person name="Nelson W.C."/>
            <person name="Fouts D.E."/>
        </authorList>
    </citation>
    <scope>NUCLEOTIDE SEQUENCE [LARGE SCALE GENOMIC DNA]</scope>
    <source>
        <strain evidence="1 2">MMD4847</strain>
    </source>
</reference>
<name>A0ABP2RGK6_9LEPT</name>
<keyword evidence="2" id="KW-1185">Reference proteome</keyword>
<dbReference type="EMBL" id="AHOM02000004">
    <property type="protein sequence ID" value="EJZ42504.1"/>
    <property type="molecule type" value="Genomic_DNA"/>
</dbReference>
<sequence>MKSKIEQLSYRILEKLKNFHKEVPFALAGIAQAKVLWIYFNFSSSYDNSVLFTESGLYIIRTKTDFEAIKYSEIYKLKIVEQKEVAKFILLTKKDGVQINLEILGGDGKLREVWEVYRFLLRIIEQ</sequence>
<gene>
    <name evidence="1" type="ORF">LEP1GSC178_3141</name>
</gene>
<evidence type="ECO:0000313" key="2">
    <source>
        <dbReference type="Proteomes" id="UP000018720"/>
    </source>
</evidence>
<protein>
    <recommendedName>
        <fullName evidence="3">YokE-like PH domain-containing protein</fullName>
    </recommendedName>
</protein>